<name>A0A6G1GTV1_9PEZI</name>
<dbReference type="OrthoDB" id="62952at2759"/>
<dbReference type="AlphaFoldDB" id="A0A6G1GTV1"/>
<proteinExistence type="predicted"/>
<dbReference type="PANTHER" id="PTHR42085">
    <property type="entry name" value="F-BOX DOMAIN-CONTAINING PROTEIN"/>
    <property type="match status" value="1"/>
</dbReference>
<evidence type="ECO:0000313" key="1">
    <source>
        <dbReference type="EMBL" id="KAF1984178.1"/>
    </source>
</evidence>
<dbReference type="PANTHER" id="PTHR42085:SF1">
    <property type="entry name" value="F-BOX DOMAIN-CONTAINING PROTEIN"/>
    <property type="match status" value="1"/>
</dbReference>
<evidence type="ECO:0008006" key="3">
    <source>
        <dbReference type="Google" id="ProtNLM"/>
    </source>
</evidence>
<organism evidence="1 2">
    <name type="scientific">Aulographum hederae CBS 113979</name>
    <dbReference type="NCBI Taxonomy" id="1176131"/>
    <lineage>
        <taxon>Eukaryota</taxon>
        <taxon>Fungi</taxon>
        <taxon>Dikarya</taxon>
        <taxon>Ascomycota</taxon>
        <taxon>Pezizomycotina</taxon>
        <taxon>Dothideomycetes</taxon>
        <taxon>Pleosporomycetidae</taxon>
        <taxon>Aulographales</taxon>
        <taxon>Aulographaceae</taxon>
    </lineage>
</organism>
<dbReference type="EMBL" id="ML977169">
    <property type="protein sequence ID" value="KAF1984178.1"/>
    <property type="molecule type" value="Genomic_DNA"/>
</dbReference>
<protein>
    <recommendedName>
        <fullName evidence="3">F-box domain-containing protein</fullName>
    </recommendedName>
</protein>
<dbReference type="Proteomes" id="UP000800041">
    <property type="component" value="Unassembled WGS sequence"/>
</dbReference>
<dbReference type="InterPro" id="IPR038883">
    <property type="entry name" value="AN11006-like"/>
</dbReference>
<gene>
    <name evidence="1" type="ORF">K402DRAFT_465313</name>
</gene>
<sequence>MEARSSHNEPGCKFLTLPAELRIKIYHLVLPKNHTFRITAASVRGARTYPFLPSLSILLTNQQIHSEALREFHAMNRIMLVIDGGQAAHTWKLEFFDSPILKRVKHLRIDFIYSPFGADDYVCAANLAEIVKRLVAVLGFYDEERDERDKLESLEINYASPAATLVPCSKYFDTILLPFRKLCLKGDVVFCHCHATHNWKPWYPAERFSEYGVCEVVKGVLEEMRARSVEFKAWRHPILFPVHPGLG</sequence>
<keyword evidence="2" id="KW-1185">Reference proteome</keyword>
<reference evidence="1" key="1">
    <citation type="journal article" date="2020" name="Stud. Mycol.">
        <title>101 Dothideomycetes genomes: a test case for predicting lifestyles and emergence of pathogens.</title>
        <authorList>
            <person name="Haridas S."/>
            <person name="Albert R."/>
            <person name="Binder M."/>
            <person name="Bloem J."/>
            <person name="Labutti K."/>
            <person name="Salamov A."/>
            <person name="Andreopoulos B."/>
            <person name="Baker S."/>
            <person name="Barry K."/>
            <person name="Bills G."/>
            <person name="Bluhm B."/>
            <person name="Cannon C."/>
            <person name="Castanera R."/>
            <person name="Culley D."/>
            <person name="Daum C."/>
            <person name="Ezra D."/>
            <person name="Gonzalez J."/>
            <person name="Henrissat B."/>
            <person name="Kuo A."/>
            <person name="Liang C."/>
            <person name="Lipzen A."/>
            <person name="Lutzoni F."/>
            <person name="Magnuson J."/>
            <person name="Mondo S."/>
            <person name="Nolan M."/>
            <person name="Ohm R."/>
            <person name="Pangilinan J."/>
            <person name="Park H.-J."/>
            <person name="Ramirez L."/>
            <person name="Alfaro M."/>
            <person name="Sun H."/>
            <person name="Tritt A."/>
            <person name="Yoshinaga Y."/>
            <person name="Zwiers L.-H."/>
            <person name="Turgeon B."/>
            <person name="Goodwin S."/>
            <person name="Spatafora J."/>
            <person name="Crous P."/>
            <person name="Grigoriev I."/>
        </authorList>
    </citation>
    <scope>NUCLEOTIDE SEQUENCE</scope>
    <source>
        <strain evidence="1">CBS 113979</strain>
    </source>
</reference>
<accession>A0A6G1GTV1</accession>
<evidence type="ECO:0000313" key="2">
    <source>
        <dbReference type="Proteomes" id="UP000800041"/>
    </source>
</evidence>